<protein>
    <submittedName>
        <fullName evidence="2">Uncharacterized protein</fullName>
    </submittedName>
</protein>
<dbReference type="Proteomes" id="UP000663828">
    <property type="component" value="Unassembled WGS sequence"/>
</dbReference>
<comment type="caution">
    <text evidence="2">The sequence shown here is derived from an EMBL/GenBank/DDBJ whole genome shotgun (WGS) entry which is preliminary data.</text>
</comment>
<name>A0A816HL73_ADIRI</name>
<gene>
    <name evidence="2" type="ORF">XAT740_LOCUS63034</name>
</gene>
<organism evidence="2 3">
    <name type="scientific">Adineta ricciae</name>
    <name type="common">Rotifer</name>
    <dbReference type="NCBI Taxonomy" id="249248"/>
    <lineage>
        <taxon>Eukaryota</taxon>
        <taxon>Metazoa</taxon>
        <taxon>Spiralia</taxon>
        <taxon>Gnathifera</taxon>
        <taxon>Rotifera</taxon>
        <taxon>Eurotatoria</taxon>
        <taxon>Bdelloidea</taxon>
        <taxon>Adinetida</taxon>
        <taxon>Adinetidae</taxon>
        <taxon>Adineta</taxon>
    </lineage>
</organism>
<keyword evidence="1" id="KW-0472">Membrane</keyword>
<evidence type="ECO:0000313" key="2">
    <source>
        <dbReference type="EMBL" id="CAF1688842.1"/>
    </source>
</evidence>
<evidence type="ECO:0000256" key="1">
    <source>
        <dbReference type="SAM" id="Phobius"/>
    </source>
</evidence>
<dbReference type="EMBL" id="CAJNOR010018671">
    <property type="protein sequence ID" value="CAF1688842.1"/>
    <property type="molecule type" value="Genomic_DNA"/>
</dbReference>
<accession>A0A816HL73</accession>
<dbReference type="AlphaFoldDB" id="A0A816HL73"/>
<reference evidence="2" key="1">
    <citation type="submission" date="2021-02" db="EMBL/GenBank/DDBJ databases">
        <authorList>
            <person name="Nowell W R."/>
        </authorList>
    </citation>
    <scope>NUCLEOTIDE SEQUENCE</scope>
</reference>
<feature type="transmembrane region" description="Helical" evidence="1">
    <location>
        <begin position="28"/>
        <end position="50"/>
    </location>
</feature>
<sequence>MTDFGQPNRLITKQSLVFDIQSRENLSVSFLFILIFTLFIIVLLGLLLIFMNCCCKKRQKSLKTQDKTTWKNISPTAPNTSLIDNEYLTTSLPREQRIHPTRAKSDTFQPRRMFPHLSLERVNIPYSCEILSAGEDCQQRLSMTDINKYLERFEKIYNDSSSQQYLHQPVGSVV</sequence>
<keyword evidence="1" id="KW-0812">Transmembrane</keyword>
<proteinExistence type="predicted"/>
<keyword evidence="1" id="KW-1133">Transmembrane helix</keyword>
<evidence type="ECO:0000313" key="3">
    <source>
        <dbReference type="Proteomes" id="UP000663828"/>
    </source>
</evidence>
<keyword evidence="3" id="KW-1185">Reference proteome</keyword>